<accession>A0ABW2THD6</accession>
<dbReference type="Pfam" id="PF13672">
    <property type="entry name" value="PP2C_2"/>
    <property type="match status" value="1"/>
</dbReference>
<feature type="domain" description="PPM-type phosphatase" evidence="1">
    <location>
        <begin position="62"/>
        <end position="257"/>
    </location>
</feature>
<name>A0ABW2THD6_9PSEU</name>
<evidence type="ECO:0000259" key="1">
    <source>
        <dbReference type="Pfam" id="PF13672"/>
    </source>
</evidence>
<sequence length="310" mass="32471">MKGRGKDMDGKTPVISPIAIGEAGRAARAVVAVSDGRFPERCDIAVSASRIGGVEVRAASVRGLSHRHYGTVRQDEYTVVATPDDRWVVAALADGVSSGAYSHLAAEIVTRTACAVLTEELARNHPADIEWGPVLRTLADEVRGCAAERFGARDDREASVLMATTGLFAVVAAEPDARGHRVAFVVSVGDTSAWVLRPSAEPAWLPLQAVKNHDAAVASSATDAIPLVPDGPVPVITAELTGDEVLVLMTDGVGDPLGAGAGEVGESLATAWRTPPYAMAFAAEVDFARKSFDDDRTVVGIWPVPDSAER</sequence>
<protein>
    <submittedName>
        <fullName evidence="2">Protein phosphatase 2C domain-containing protein</fullName>
    </submittedName>
</protein>
<gene>
    <name evidence="2" type="ORF">ACFQV2_03500</name>
</gene>
<evidence type="ECO:0000313" key="2">
    <source>
        <dbReference type="EMBL" id="MFC7612844.1"/>
    </source>
</evidence>
<organism evidence="2 3">
    <name type="scientific">Actinokineospora soli</name>
    <dbReference type="NCBI Taxonomy" id="1048753"/>
    <lineage>
        <taxon>Bacteria</taxon>
        <taxon>Bacillati</taxon>
        <taxon>Actinomycetota</taxon>
        <taxon>Actinomycetes</taxon>
        <taxon>Pseudonocardiales</taxon>
        <taxon>Pseudonocardiaceae</taxon>
        <taxon>Actinokineospora</taxon>
    </lineage>
</organism>
<dbReference type="Proteomes" id="UP001596512">
    <property type="component" value="Unassembled WGS sequence"/>
</dbReference>
<dbReference type="Gene3D" id="3.60.40.10">
    <property type="entry name" value="PPM-type phosphatase domain"/>
    <property type="match status" value="1"/>
</dbReference>
<comment type="caution">
    <text evidence="2">The sequence shown here is derived from an EMBL/GenBank/DDBJ whole genome shotgun (WGS) entry which is preliminary data.</text>
</comment>
<reference evidence="3" key="1">
    <citation type="journal article" date="2019" name="Int. J. Syst. Evol. Microbiol.">
        <title>The Global Catalogue of Microorganisms (GCM) 10K type strain sequencing project: providing services to taxonomists for standard genome sequencing and annotation.</title>
        <authorList>
            <consortium name="The Broad Institute Genomics Platform"/>
            <consortium name="The Broad Institute Genome Sequencing Center for Infectious Disease"/>
            <person name="Wu L."/>
            <person name="Ma J."/>
        </authorList>
    </citation>
    <scope>NUCLEOTIDE SEQUENCE [LARGE SCALE GENOMIC DNA]</scope>
    <source>
        <strain evidence="3">JCM 17695</strain>
    </source>
</reference>
<proteinExistence type="predicted"/>
<dbReference type="EMBL" id="JBHTEY010000004">
    <property type="protein sequence ID" value="MFC7612844.1"/>
    <property type="molecule type" value="Genomic_DNA"/>
</dbReference>
<dbReference type="InterPro" id="IPR036457">
    <property type="entry name" value="PPM-type-like_dom_sf"/>
</dbReference>
<evidence type="ECO:0000313" key="3">
    <source>
        <dbReference type="Proteomes" id="UP001596512"/>
    </source>
</evidence>
<dbReference type="SUPFAM" id="SSF81606">
    <property type="entry name" value="PP2C-like"/>
    <property type="match status" value="1"/>
</dbReference>
<dbReference type="InterPro" id="IPR001932">
    <property type="entry name" value="PPM-type_phosphatase-like_dom"/>
</dbReference>
<keyword evidence="3" id="KW-1185">Reference proteome</keyword>